<dbReference type="PANTHER" id="PTHR45625">
    <property type="entry name" value="PEPTIDYL-PROLYL CIS-TRANS ISOMERASE-RELATED"/>
    <property type="match status" value="1"/>
</dbReference>
<evidence type="ECO:0000256" key="5">
    <source>
        <dbReference type="RuleBase" id="RU363019"/>
    </source>
</evidence>
<comment type="similarity">
    <text evidence="2 5">Belongs to the cyclophilin-type PPIase family.</text>
</comment>
<dbReference type="PRINTS" id="PR00153">
    <property type="entry name" value="CSAPPISMRASE"/>
</dbReference>
<dbReference type="PROSITE" id="PS50072">
    <property type="entry name" value="CSA_PPIASE_2"/>
    <property type="match status" value="1"/>
</dbReference>
<dbReference type="EMBL" id="KQ770716">
    <property type="protein sequence ID" value="OAD52598.1"/>
    <property type="molecule type" value="Genomic_DNA"/>
</dbReference>
<sequence length="188" mass="20978">MKAAVGDIELELWAKETPKACRNFKQLCMEGYWDDTIFYRIIKGFITQSGDPTGTGEGGKMYGEPFKDDFRTRLRSCGRGLITMANAGKDDNTFQFLFTLGSTSELQTFSPGSIIPCNAKFCYRDFNVLSFGEKVEEDEEETVILNKKFSGEGKSAHDHLSDAKLSSQPVVEPPGLAIKKKMEDRSSD</sequence>
<comment type="subcellular location">
    <subcellularLocation>
        <location evidence="1">Nucleus</location>
    </subcellularLocation>
</comment>
<gene>
    <name evidence="8" type="ORF">WN48_00618</name>
</gene>
<dbReference type="GO" id="GO:0071013">
    <property type="term" value="C:catalytic step 2 spliceosome"/>
    <property type="evidence" value="ECO:0007669"/>
    <property type="project" value="TreeGrafter"/>
</dbReference>
<accession>A0A310S7Z0</accession>
<evidence type="ECO:0000256" key="2">
    <source>
        <dbReference type="ARBA" id="ARBA00007365"/>
    </source>
</evidence>
<name>A0A310S7Z0_9HYME</name>
<dbReference type="InterPro" id="IPR002130">
    <property type="entry name" value="Cyclophilin-type_PPIase_dom"/>
</dbReference>
<evidence type="ECO:0000256" key="6">
    <source>
        <dbReference type="SAM" id="MobiDB-lite"/>
    </source>
</evidence>
<comment type="subunit">
    <text evidence="4">Part of the activated spliceosome B/catalytic step 1 spliceosome, one of the forms of the spliceosome which has a well-formed active site but still cannot catalyze the branching reaction and is composed at least of 52 proteins, the U2, U5 and U6 snRNAs and the pre-mRNA. Recruited during early steps of activated spliceosome B maturation, it is probably one of the first proteins released from this complex as he matures to the spliceosome C complex. Component of the minor spliceosome, which splices U12-type introns.</text>
</comment>
<reference evidence="8 9" key="1">
    <citation type="submission" date="2015-07" db="EMBL/GenBank/DDBJ databases">
        <title>The genome of Eufriesea mexicana.</title>
        <authorList>
            <person name="Pan H."/>
            <person name="Kapheim K."/>
        </authorList>
    </citation>
    <scope>NUCLEOTIDE SEQUENCE [LARGE SCALE GENOMIC DNA]</scope>
    <source>
        <strain evidence="8">0111107269</strain>
        <tissue evidence="8">Whole body</tissue>
    </source>
</reference>
<evidence type="ECO:0000256" key="1">
    <source>
        <dbReference type="ARBA" id="ARBA00004123"/>
    </source>
</evidence>
<keyword evidence="5 8" id="KW-0413">Isomerase</keyword>
<dbReference type="PANTHER" id="PTHR45625:SF6">
    <property type="entry name" value="SPLICEOSOME-ASSOCIATED PROTEIN CWC27 HOMOLOG"/>
    <property type="match status" value="1"/>
</dbReference>
<dbReference type="InterPro" id="IPR029000">
    <property type="entry name" value="Cyclophilin-like_dom_sf"/>
</dbReference>
<feature type="region of interest" description="Disordered" evidence="6">
    <location>
        <begin position="151"/>
        <end position="188"/>
    </location>
</feature>
<protein>
    <recommendedName>
        <fullName evidence="5">Peptidyl-prolyl cis-trans isomerase</fullName>
        <shortName evidence="5">PPIase</shortName>
        <ecNumber evidence="5">5.2.1.8</ecNumber>
    </recommendedName>
</protein>
<dbReference type="EC" id="5.2.1.8" evidence="5"/>
<dbReference type="Pfam" id="PF00160">
    <property type="entry name" value="Pro_isomerase"/>
    <property type="match status" value="1"/>
</dbReference>
<comment type="function">
    <text evidence="5">PPIases accelerate the folding of proteins. It catalyzes the cis-trans isomerization of proline imidic peptide bonds in oligopeptides.</text>
</comment>
<organism evidence="8 9">
    <name type="scientific">Eufriesea mexicana</name>
    <dbReference type="NCBI Taxonomy" id="516756"/>
    <lineage>
        <taxon>Eukaryota</taxon>
        <taxon>Metazoa</taxon>
        <taxon>Ecdysozoa</taxon>
        <taxon>Arthropoda</taxon>
        <taxon>Hexapoda</taxon>
        <taxon>Insecta</taxon>
        <taxon>Pterygota</taxon>
        <taxon>Neoptera</taxon>
        <taxon>Endopterygota</taxon>
        <taxon>Hymenoptera</taxon>
        <taxon>Apocrita</taxon>
        <taxon>Aculeata</taxon>
        <taxon>Apoidea</taxon>
        <taxon>Anthophila</taxon>
        <taxon>Apidae</taxon>
        <taxon>Eufriesea</taxon>
    </lineage>
</organism>
<dbReference type="InterPro" id="IPR044666">
    <property type="entry name" value="Cyclophilin_A-like"/>
</dbReference>
<comment type="catalytic activity">
    <reaction evidence="5">
        <text>[protein]-peptidylproline (omega=180) = [protein]-peptidylproline (omega=0)</text>
        <dbReference type="Rhea" id="RHEA:16237"/>
        <dbReference type="Rhea" id="RHEA-COMP:10747"/>
        <dbReference type="Rhea" id="RHEA-COMP:10748"/>
        <dbReference type="ChEBI" id="CHEBI:83833"/>
        <dbReference type="ChEBI" id="CHEBI:83834"/>
        <dbReference type="EC" id="5.2.1.8"/>
    </reaction>
</comment>
<proteinExistence type="inferred from homology"/>
<keyword evidence="9" id="KW-1185">Reference proteome</keyword>
<dbReference type="SUPFAM" id="SSF50891">
    <property type="entry name" value="Cyclophilin-like"/>
    <property type="match status" value="1"/>
</dbReference>
<evidence type="ECO:0000313" key="8">
    <source>
        <dbReference type="EMBL" id="OAD52598.1"/>
    </source>
</evidence>
<dbReference type="AlphaFoldDB" id="A0A310S7Z0"/>
<feature type="compositionally biased region" description="Basic and acidic residues" evidence="6">
    <location>
        <begin position="151"/>
        <end position="162"/>
    </location>
</feature>
<feature type="domain" description="PPIase cyclophilin-type" evidence="7">
    <location>
        <begin position="1"/>
        <end position="174"/>
    </location>
</feature>
<evidence type="ECO:0000256" key="4">
    <source>
        <dbReference type="ARBA" id="ARBA00046368"/>
    </source>
</evidence>
<evidence type="ECO:0000313" key="9">
    <source>
        <dbReference type="Proteomes" id="UP000250275"/>
    </source>
</evidence>
<evidence type="ECO:0000256" key="3">
    <source>
        <dbReference type="ARBA" id="ARBA00023242"/>
    </source>
</evidence>
<dbReference type="Proteomes" id="UP000250275">
    <property type="component" value="Unassembled WGS sequence"/>
</dbReference>
<dbReference type="OrthoDB" id="442970at2759"/>
<keyword evidence="3" id="KW-0539">Nucleus</keyword>
<keyword evidence="5" id="KW-0697">Rotamase</keyword>
<dbReference type="Gene3D" id="2.40.100.10">
    <property type="entry name" value="Cyclophilin-like"/>
    <property type="match status" value="1"/>
</dbReference>
<dbReference type="GO" id="GO:0003755">
    <property type="term" value="F:peptidyl-prolyl cis-trans isomerase activity"/>
    <property type="evidence" value="ECO:0007669"/>
    <property type="project" value="UniProtKB-UniRule"/>
</dbReference>
<evidence type="ECO:0000259" key="7">
    <source>
        <dbReference type="PROSITE" id="PS50072"/>
    </source>
</evidence>